<evidence type="ECO:0000256" key="3">
    <source>
        <dbReference type="RuleBase" id="RU000363"/>
    </source>
</evidence>
<dbReference type="EMBL" id="BAAFGZ010000378">
    <property type="protein sequence ID" value="GAB0138223.1"/>
    <property type="molecule type" value="Genomic_DNA"/>
</dbReference>
<dbReference type="PANTHER" id="PTHR43976:SF16">
    <property type="entry name" value="SHORT-CHAIN DEHYDROGENASE_REDUCTASE FAMILY PROTEIN"/>
    <property type="match status" value="1"/>
</dbReference>
<dbReference type="InterPro" id="IPR002347">
    <property type="entry name" value="SDR_fam"/>
</dbReference>
<evidence type="ECO:0000313" key="5">
    <source>
        <dbReference type="Proteomes" id="UP001562357"/>
    </source>
</evidence>
<keyword evidence="2" id="KW-0560">Oxidoreductase</keyword>
<comment type="similarity">
    <text evidence="1 3">Belongs to the short-chain dehydrogenases/reductases (SDR) family.</text>
</comment>
<dbReference type="Gene3D" id="3.40.50.720">
    <property type="entry name" value="NAD(P)-binding Rossmann-like Domain"/>
    <property type="match status" value="1"/>
</dbReference>
<accession>A0ABQ0CXQ2</accession>
<organism evidence="4 5">
    <name type="scientific">Epichloe bromicola</name>
    <dbReference type="NCBI Taxonomy" id="79588"/>
    <lineage>
        <taxon>Eukaryota</taxon>
        <taxon>Fungi</taxon>
        <taxon>Dikarya</taxon>
        <taxon>Ascomycota</taxon>
        <taxon>Pezizomycotina</taxon>
        <taxon>Sordariomycetes</taxon>
        <taxon>Hypocreomycetidae</taxon>
        <taxon>Hypocreales</taxon>
        <taxon>Clavicipitaceae</taxon>
        <taxon>Epichloe</taxon>
    </lineage>
</organism>
<sequence length="301" mass="30843">MPPLSLLITGGSSGLGLGISLAGLKAGHKVVATSRDPVQAAAAHPQLEQLGGRWIQLDVDQSSATETVAQAVKEHDVNVLVNNAGYGLLGSFEDTGEGEFAAQLNTNIFGPYRTIRGALPHFRSLQGQGGATIVNVGSIVTFAPYPGCSAYTASKCALEGLSEVLATEVGPYGVRTILIDLGIFRTSFLKHTTEPSAGLDSAYVGGPVDKTVAFLQGLDGKQPGDPASAARRIVEVIEGSGIAAKLGLNDKGFGSVLRVPLGTDVADAAESCSEAIAALHNLRQLATSTDYPEDSASTGAA</sequence>
<dbReference type="PRINTS" id="PR00080">
    <property type="entry name" value="SDRFAMILY"/>
</dbReference>
<dbReference type="PRINTS" id="PR00081">
    <property type="entry name" value="GDHRDH"/>
</dbReference>
<gene>
    <name evidence="4" type="primary">g6462</name>
    <name evidence="4" type="ORF">EsDP_00006462</name>
</gene>
<evidence type="ECO:0000256" key="1">
    <source>
        <dbReference type="ARBA" id="ARBA00006484"/>
    </source>
</evidence>
<dbReference type="SUPFAM" id="SSF51735">
    <property type="entry name" value="NAD(P)-binding Rossmann-fold domains"/>
    <property type="match status" value="1"/>
</dbReference>
<protein>
    <recommendedName>
        <fullName evidence="6">Short chain oxidoreductase/dehydrogenase</fullName>
    </recommendedName>
</protein>
<evidence type="ECO:0000256" key="2">
    <source>
        <dbReference type="ARBA" id="ARBA00023002"/>
    </source>
</evidence>
<dbReference type="InterPro" id="IPR036291">
    <property type="entry name" value="NAD(P)-bd_dom_sf"/>
</dbReference>
<keyword evidence="5" id="KW-1185">Reference proteome</keyword>
<dbReference type="Pfam" id="PF00106">
    <property type="entry name" value="adh_short"/>
    <property type="match status" value="1"/>
</dbReference>
<dbReference type="Proteomes" id="UP001562357">
    <property type="component" value="Unassembled WGS sequence"/>
</dbReference>
<dbReference type="InterPro" id="IPR051911">
    <property type="entry name" value="SDR_oxidoreductase"/>
</dbReference>
<evidence type="ECO:0000313" key="4">
    <source>
        <dbReference type="EMBL" id="GAB0138223.1"/>
    </source>
</evidence>
<dbReference type="PANTHER" id="PTHR43976">
    <property type="entry name" value="SHORT CHAIN DEHYDROGENASE"/>
    <property type="match status" value="1"/>
</dbReference>
<comment type="caution">
    <text evidence="4">The sequence shown here is derived from an EMBL/GenBank/DDBJ whole genome shotgun (WGS) entry which is preliminary data.</text>
</comment>
<name>A0ABQ0CXQ2_9HYPO</name>
<reference evidence="5" key="1">
    <citation type="submission" date="2024-06" db="EMBL/GenBank/DDBJ databases">
        <title>Draft Genome Sequences of Epichloe bromicola Strains Isolated from Elymus ciliaris.</title>
        <authorList>
            <consortium name="Epichloe bromicola genome sequencing consortium"/>
            <person name="Miura A."/>
            <person name="Imano S."/>
            <person name="Ashida A."/>
            <person name="Sato I."/>
            <person name="Chiba S."/>
            <person name="Tanaka A."/>
            <person name="Camagna M."/>
            <person name="Takemoto D."/>
        </authorList>
    </citation>
    <scope>NUCLEOTIDE SEQUENCE [LARGE SCALE GENOMIC DNA]</scope>
    <source>
        <strain evidence="5">DP</strain>
    </source>
</reference>
<proteinExistence type="inferred from homology"/>
<evidence type="ECO:0008006" key="6">
    <source>
        <dbReference type="Google" id="ProtNLM"/>
    </source>
</evidence>